<dbReference type="EMBL" id="OZ034814">
    <property type="protein sequence ID" value="CAL1361755.1"/>
    <property type="molecule type" value="Genomic_DNA"/>
</dbReference>
<keyword evidence="2" id="KW-1185">Reference proteome</keyword>
<protein>
    <submittedName>
        <fullName evidence="1">Uncharacterized protein</fullName>
    </submittedName>
</protein>
<sequence length="68" mass="7767">MVGILRGIARYEKFVIFFMANTGDRLLRTENPFPFSASNRAPMSISLSRAFSFSSSKLEKRKSRTCNE</sequence>
<proteinExistence type="predicted"/>
<reference evidence="1 2" key="1">
    <citation type="submission" date="2024-04" db="EMBL/GenBank/DDBJ databases">
        <authorList>
            <person name="Fracassetti M."/>
        </authorList>
    </citation>
    <scope>NUCLEOTIDE SEQUENCE [LARGE SCALE GENOMIC DNA]</scope>
</reference>
<dbReference type="AlphaFoldDB" id="A0AAV2CZJ3"/>
<accession>A0AAV2CZJ3</accession>
<evidence type="ECO:0000313" key="2">
    <source>
        <dbReference type="Proteomes" id="UP001497516"/>
    </source>
</evidence>
<evidence type="ECO:0000313" key="1">
    <source>
        <dbReference type="EMBL" id="CAL1361755.1"/>
    </source>
</evidence>
<organism evidence="1 2">
    <name type="scientific">Linum trigynum</name>
    <dbReference type="NCBI Taxonomy" id="586398"/>
    <lineage>
        <taxon>Eukaryota</taxon>
        <taxon>Viridiplantae</taxon>
        <taxon>Streptophyta</taxon>
        <taxon>Embryophyta</taxon>
        <taxon>Tracheophyta</taxon>
        <taxon>Spermatophyta</taxon>
        <taxon>Magnoliopsida</taxon>
        <taxon>eudicotyledons</taxon>
        <taxon>Gunneridae</taxon>
        <taxon>Pentapetalae</taxon>
        <taxon>rosids</taxon>
        <taxon>fabids</taxon>
        <taxon>Malpighiales</taxon>
        <taxon>Linaceae</taxon>
        <taxon>Linum</taxon>
    </lineage>
</organism>
<name>A0AAV2CZJ3_9ROSI</name>
<gene>
    <name evidence="1" type="ORF">LTRI10_LOCUS9117</name>
</gene>
<dbReference type="Proteomes" id="UP001497516">
    <property type="component" value="Chromosome 10"/>
</dbReference>